<dbReference type="AlphaFoldDB" id="A0A7R9HEA3"/>
<dbReference type="EMBL" id="OC333550">
    <property type="protein sequence ID" value="CAD7417997.1"/>
    <property type="molecule type" value="Genomic_DNA"/>
</dbReference>
<dbReference type="SUPFAM" id="SSF50249">
    <property type="entry name" value="Nucleic acid-binding proteins"/>
    <property type="match status" value="1"/>
</dbReference>
<reference evidence="1" key="1">
    <citation type="submission" date="2020-11" db="EMBL/GenBank/DDBJ databases">
        <authorList>
            <person name="Tran Van P."/>
        </authorList>
    </citation>
    <scope>NUCLEOTIDE SEQUENCE</scope>
</reference>
<proteinExistence type="predicted"/>
<gene>
    <name evidence="1" type="ORF">TCEB3V08_LOCUS13139</name>
</gene>
<name>A0A7R9HEA3_TIMCR</name>
<organism evidence="1">
    <name type="scientific">Timema cristinae</name>
    <name type="common">Walking stick</name>
    <dbReference type="NCBI Taxonomy" id="61476"/>
    <lineage>
        <taxon>Eukaryota</taxon>
        <taxon>Metazoa</taxon>
        <taxon>Ecdysozoa</taxon>
        <taxon>Arthropoda</taxon>
        <taxon>Hexapoda</taxon>
        <taxon>Insecta</taxon>
        <taxon>Pterygota</taxon>
        <taxon>Neoptera</taxon>
        <taxon>Polyneoptera</taxon>
        <taxon>Phasmatodea</taxon>
        <taxon>Timematodea</taxon>
        <taxon>Timematoidea</taxon>
        <taxon>Timematidae</taxon>
        <taxon>Timema</taxon>
    </lineage>
</organism>
<sequence>MVFPCFSSNTSLHGVLAPRPFSSTCADKTQPVPENVNKFSERTHTCGELRVSHVGREVRLCGWLEYERMGKFLTLRDGYGSIQLVVTDSVS</sequence>
<dbReference type="InterPro" id="IPR012340">
    <property type="entry name" value="NA-bd_OB-fold"/>
</dbReference>
<protein>
    <recommendedName>
        <fullName evidence="2">OB domain-containing protein</fullName>
    </recommendedName>
</protein>
<dbReference type="Gene3D" id="2.40.50.140">
    <property type="entry name" value="Nucleic acid-binding proteins"/>
    <property type="match status" value="1"/>
</dbReference>
<evidence type="ECO:0000313" key="1">
    <source>
        <dbReference type="EMBL" id="CAD7417997.1"/>
    </source>
</evidence>
<evidence type="ECO:0008006" key="2">
    <source>
        <dbReference type="Google" id="ProtNLM"/>
    </source>
</evidence>
<accession>A0A7R9HEA3</accession>